<proteinExistence type="predicted"/>
<dbReference type="Proteomes" id="UP000621799">
    <property type="component" value="Unassembled WGS sequence"/>
</dbReference>
<sequence length="164" mass="18337">MVISSIAALQLWQLFPDRALSAPATTIAQNIVQNQMPFETLERGSYSGISEPFARVISARDSWNAFWRELHGNQIPIPPIPEIDFTQKTIVAVGMGERNSGGYGIEIESAQIEAGTLAIYYRETTHTCGMVTMAFTQPYHLAIVDLVDLPIQFFREREEIGCDE</sequence>
<dbReference type="AlphaFoldDB" id="A0A928VYP4"/>
<evidence type="ECO:0000313" key="2">
    <source>
        <dbReference type="EMBL" id="MBE9041252.1"/>
    </source>
</evidence>
<keyword evidence="2" id="KW-0645">Protease</keyword>
<keyword evidence="3" id="KW-1185">Reference proteome</keyword>
<dbReference type="RefSeq" id="WP_264321472.1">
    <property type="nucleotide sequence ID" value="NZ_JADEXN010000170.1"/>
</dbReference>
<dbReference type="Pfam" id="PF14343">
    <property type="entry name" value="PrcB_C"/>
    <property type="match status" value="1"/>
</dbReference>
<evidence type="ECO:0000313" key="3">
    <source>
        <dbReference type="Proteomes" id="UP000621799"/>
    </source>
</evidence>
<gene>
    <name evidence="2" type="ORF">IQ235_10720</name>
</gene>
<dbReference type="InterPro" id="IPR025748">
    <property type="entry name" value="PrcB_C_dom"/>
</dbReference>
<organism evidence="2 3">
    <name type="scientific">Zarconia navalis LEGE 11467</name>
    <dbReference type="NCBI Taxonomy" id="1828826"/>
    <lineage>
        <taxon>Bacteria</taxon>
        <taxon>Bacillati</taxon>
        <taxon>Cyanobacteriota</taxon>
        <taxon>Cyanophyceae</taxon>
        <taxon>Oscillatoriophycideae</taxon>
        <taxon>Oscillatoriales</taxon>
        <taxon>Oscillatoriales incertae sedis</taxon>
        <taxon>Zarconia</taxon>
        <taxon>Zarconia navalis</taxon>
    </lineage>
</organism>
<feature type="domain" description="PrcB C-terminal" evidence="1">
    <location>
        <begin position="89"/>
        <end position="144"/>
    </location>
</feature>
<reference evidence="2" key="1">
    <citation type="submission" date="2020-10" db="EMBL/GenBank/DDBJ databases">
        <authorList>
            <person name="Castelo-Branco R."/>
            <person name="Eusebio N."/>
            <person name="Adriana R."/>
            <person name="Vieira A."/>
            <person name="Brugerolle De Fraissinette N."/>
            <person name="Rezende De Castro R."/>
            <person name="Schneider M.P."/>
            <person name="Vasconcelos V."/>
            <person name="Leao P.N."/>
        </authorList>
    </citation>
    <scope>NUCLEOTIDE SEQUENCE</scope>
    <source>
        <strain evidence="2">LEGE 11467</strain>
    </source>
</reference>
<dbReference type="GO" id="GO:0008233">
    <property type="term" value="F:peptidase activity"/>
    <property type="evidence" value="ECO:0007669"/>
    <property type="project" value="UniProtKB-KW"/>
</dbReference>
<keyword evidence="2" id="KW-0378">Hydrolase</keyword>
<protein>
    <submittedName>
        <fullName evidence="2">Protease complex subunit PrcB family protein</fullName>
    </submittedName>
</protein>
<dbReference type="EMBL" id="JADEXN010000170">
    <property type="protein sequence ID" value="MBE9041252.1"/>
    <property type="molecule type" value="Genomic_DNA"/>
</dbReference>
<name>A0A928VYP4_9CYAN</name>
<accession>A0A928VYP4</accession>
<comment type="caution">
    <text evidence="2">The sequence shown here is derived from an EMBL/GenBank/DDBJ whole genome shotgun (WGS) entry which is preliminary data.</text>
</comment>
<evidence type="ECO:0000259" key="1">
    <source>
        <dbReference type="Pfam" id="PF14343"/>
    </source>
</evidence>
<dbReference type="GO" id="GO:0006508">
    <property type="term" value="P:proteolysis"/>
    <property type="evidence" value="ECO:0007669"/>
    <property type="project" value="UniProtKB-KW"/>
</dbReference>